<evidence type="ECO:0000313" key="1">
    <source>
        <dbReference type="EMBL" id="VVP92354.1"/>
    </source>
</evidence>
<accession>A0A5E7T225</accession>
<gene>
    <name evidence="1" type="ORF">PS918_03363</name>
</gene>
<organism evidence="1 2">
    <name type="scientific">Pseudomonas fluorescens</name>
    <dbReference type="NCBI Taxonomy" id="294"/>
    <lineage>
        <taxon>Bacteria</taxon>
        <taxon>Pseudomonadati</taxon>
        <taxon>Pseudomonadota</taxon>
        <taxon>Gammaproteobacteria</taxon>
        <taxon>Pseudomonadales</taxon>
        <taxon>Pseudomonadaceae</taxon>
        <taxon>Pseudomonas</taxon>
    </lineage>
</organism>
<protein>
    <submittedName>
        <fullName evidence="1">Uncharacterized protein</fullName>
    </submittedName>
</protein>
<dbReference type="EMBL" id="CABVIY010000004">
    <property type="protein sequence ID" value="VVP92354.1"/>
    <property type="molecule type" value="Genomic_DNA"/>
</dbReference>
<dbReference type="RefSeq" id="WP_191623025.1">
    <property type="nucleotide sequence ID" value="NZ_CABVIY010000004.1"/>
</dbReference>
<dbReference type="AlphaFoldDB" id="A0A5E7T225"/>
<name>A0A5E7T225_PSEFL</name>
<reference evidence="1 2" key="1">
    <citation type="submission" date="2019-09" db="EMBL/GenBank/DDBJ databases">
        <authorList>
            <person name="Chandra G."/>
            <person name="Truman W A."/>
        </authorList>
    </citation>
    <scope>NUCLEOTIDE SEQUENCE [LARGE SCALE GENOMIC DNA]</scope>
    <source>
        <strain evidence="1">PS918</strain>
    </source>
</reference>
<sequence>MLAMVVNDDAGCLNERGVWAFIASMLAPTVDRGPSQSQVGFQAASLWLLILIWAPR</sequence>
<proteinExistence type="predicted"/>
<dbReference type="Proteomes" id="UP000326611">
    <property type="component" value="Unassembled WGS sequence"/>
</dbReference>
<evidence type="ECO:0000313" key="2">
    <source>
        <dbReference type="Proteomes" id="UP000326611"/>
    </source>
</evidence>